<comment type="pathway">
    <text evidence="4">Sphingolipid metabolism.</text>
</comment>
<dbReference type="EMBL" id="CP001804">
    <property type="protein sequence ID" value="ACY12800.1"/>
    <property type="molecule type" value="Genomic_DNA"/>
</dbReference>
<gene>
    <name evidence="17" type="ordered locus">Hoch_0159</name>
</gene>
<evidence type="ECO:0000256" key="7">
    <source>
        <dbReference type="ARBA" id="ARBA00022898"/>
    </source>
</evidence>
<comment type="similarity">
    <text evidence="13">Belongs to the group II decarboxylase family. Sphingosine-1-phosphate lyase subfamily.</text>
</comment>
<dbReference type="OrthoDB" id="9803665at2"/>
<comment type="subcellular location">
    <subcellularLocation>
        <location evidence="2">Endoplasmic reticulum membrane</location>
        <topology evidence="2">Single-pass membrane protein</topology>
    </subcellularLocation>
</comment>
<dbReference type="Pfam" id="PF00282">
    <property type="entry name" value="Pyridoxal_deC"/>
    <property type="match status" value="1"/>
</dbReference>
<evidence type="ECO:0000256" key="9">
    <source>
        <dbReference type="ARBA" id="ARBA00022989"/>
    </source>
</evidence>
<evidence type="ECO:0000256" key="1">
    <source>
        <dbReference type="ARBA" id="ARBA00001933"/>
    </source>
</evidence>
<dbReference type="FunFam" id="3.40.640.10:FF:000020">
    <property type="entry name" value="sphingosine-1-phosphate lyase 1"/>
    <property type="match status" value="1"/>
</dbReference>
<keyword evidence="9" id="KW-1133">Transmembrane helix</keyword>
<evidence type="ECO:0000256" key="15">
    <source>
        <dbReference type="RuleBase" id="RU000382"/>
    </source>
</evidence>
<dbReference type="SUPFAM" id="SSF53383">
    <property type="entry name" value="PLP-dependent transferases"/>
    <property type="match status" value="1"/>
</dbReference>
<dbReference type="AlphaFoldDB" id="D0LGQ4"/>
<comment type="pathway">
    <text evidence="3">Lipid metabolism; sphingolipid metabolism.</text>
</comment>
<sequence length="513" mass="56265">MSTSDSQTPPAAEERAPEAGAPEDARIPAHGVAAEELLARMNARRGEDADWRHGRVFSLVYHLGDEHEELLEQASSLYFSSNYLNPLAFRSLKRMEAEVVRMSADLLGGDGEVVGTMTSGGTESILMAVKTYRDRARKRRPWIRHPEIVAPSTVHAAFRKACHYFGIKLVTVEPGDDYRADVAAMARRIGRNTILLCASAPQYPQGVVDPIEELGALAQEKKLPLHIDACIGGFLLPWVERLGRPVPRWDFRVPGVTSISADLHKYAYAAKGASVVLYRDMSYLQHQFFVATDWSGGIYASPTMAGTRPGGAIAAAWAALHALGEDGYLDSARQIMEATDRFVAGIHTIDGLQIFGAPHMSLVCFGARDPELDIFAVADALERRGWHIDRQQSPNSIHVTLMPQHLEVLERYLSDIAEAVDEVRADPSLRTQGQAAMYGMMAKMPFARITRRGVVELMKQMYAARGSGVPDLAAPGGDDKLLGWLTQRGPQVLELVDGVRAAASKLGEKFGRR</sequence>
<evidence type="ECO:0000256" key="5">
    <source>
        <dbReference type="ARBA" id="ARBA00022692"/>
    </source>
</evidence>
<keyword evidence="5" id="KW-0812">Transmembrane</keyword>
<feature type="region of interest" description="Disordered" evidence="16">
    <location>
        <begin position="1"/>
        <end position="25"/>
    </location>
</feature>
<evidence type="ECO:0000256" key="14">
    <source>
        <dbReference type="PIRSR" id="PIRSR602129-50"/>
    </source>
</evidence>
<dbReference type="InterPro" id="IPR015424">
    <property type="entry name" value="PyrdxlP-dep_Trfase"/>
</dbReference>
<dbReference type="GO" id="GO:0006665">
    <property type="term" value="P:sphingolipid metabolic process"/>
    <property type="evidence" value="ECO:0007669"/>
    <property type="project" value="UniProtKB-KW"/>
</dbReference>
<dbReference type="PANTHER" id="PTHR42735:SF9">
    <property type="entry name" value="SPHINGOSINE-1-PHOSPHATE LYASE"/>
    <property type="match status" value="1"/>
</dbReference>
<proteinExistence type="inferred from homology"/>
<protein>
    <submittedName>
        <fullName evidence="17">Pyridoxal-dependent decarboxylase</fullName>
    </submittedName>
</protein>
<evidence type="ECO:0000256" key="12">
    <source>
        <dbReference type="ARBA" id="ARBA00023239"/>
    </source>
</evidence>
<keyword evidence="12 15" id="KW-0456">Lyase</keyword>
<dbReference type="GO" id="GO:0016020">
    <property type="term" value="C:membrane"/>
    <property type="evidence" value="ECO:0007669"/>
    <property type="project" value="GOC"/>
</dbReference>
<keyword evidence="10" id="KW-0443">Lipid metabolism</keyword>
<dbReference type="InterPro" id="IPR015421">
    <property type="entry name" value="PyrdxlP-dep_Trfase_major"/>
</dbReference>
<reference evidence="17 18" key="1">
    <citation type="journal article" date="2010" name="Stand. Genomic Sci.">
        <title>Complete genome sequence of Haliangium ochraceum type strain (SMP-2).</title>
        <authorList>
            <consortium name="US DOE Joint Genome Institute (JGI-PGF)"/>
            <person name="Ivanova N."/>
            <person name="Daum C."/>
            <person name="Lang E."/>
            <person name="Abt B."/>
            <person name="Kopitz M."/>
            <person name="Saunders E."/>
            <person name="Lapidus A."/>
            <person name="Lucas S."/>
            <person name="Glavina Del Rio T."/>
            <person name="Nolan M."/>
            <person name="Tice H."/>
            <person name="Copeland A."/>
            <person name="Cheng J.F."/>
            <person name="Chen F."/>
            <person name="Bruce D."/>
            <person name="Goodwin L."/>
            <person name="Pitluck S."/>
            <person name="Mavromatis K."/>
            <person name="Pati A."/>
            <person name="Mikhailova N."/>
            <person name="Chen A."/>
            <person name="Palaniappan K."/>
            <person name="Land M."/>
            <person name="Hauser L."/>
            <person name="Chang Y.J."/>
            <person name="Jeffries C.D."/>
            <person name="Detter J.C."/>
            <person name="Brettin T."/>
            <person name="Rohde M."/>
            <person name="Goker M."/>
            <person name="Bristow J."/>
            <person name="Markowitz V."/>
            <person name="Eisen J.A."/>
            <person name="Hugenholtz P."/>
            <person name="Kyrpides N.C."/>
            <person name="Klenk H.P."/>
        </authorList>
    </citation>
    <scope>NUCLEOTIDE SEQUENCE [LARGE SCALE GENOMIC DNA]</scope>
    <source>
        <strain evidence="18">DSM 14365 / CIP 107738 / JCM 11303 / AJ 13395 / SMP-2</strain>
    </source>
</reference>
<evidence type="ECO:0000256" key="11">
    <source>
        <dbReference type="ARBA" id="ARBA00023136"/>
    </source>
</evidence>
<comment type="cofactor">
    <cofactor evidence="1 14 15">
        <name>pyridoxal 5'-phosphate</name>
        <dbReference type="ChEBI" id="CHEBI:597326"/>
    </cofactor>
</comment>
<evidence type="ECO:0000256" key="3">
    <source>
        <dbReference type="ARBA" id="ARBA00004760"/>
    </source>
</evidence>
<feature type="modified residue" description="N6-(pyridoxal phosphate)lysine" evidence="14">
    <location>
        <position position="265"/>
    </location>
</feature>
<dbReference type="InterPro" id="IPR015422">
    <property type="entry name" value="PyrdxlP-dep_Trfase_small"/>
</dbReference>
<dbReference type="Gene3D" id="3.90.1150.10">
    <property type="entry name" value="Aspartate Aminotransferase, domain 1"/>
    <property type="match status" value="1"/>
</dbReference>
<keyword evidence="18" id="KW-1185">Reference proteome</keyword>
<dbReference type="KEGG" id="hoh:Hoch_0159"/>
<dbReference type="InterPro" id="IPR002129">
    <property type="entry name" value="PyrdxlP-dep_de-COase"/>
</dbReference>
<dbReference type="GO" id="GO:0019752">
    <property type="term" value="P:carboxylic acid metabolic process"/>
    <property type="evidence" value="ECO:0007669"/>
    <property type="project" value="InterPro"/>
</dbReference>
<keyword evidence="11" id="KW-0472">Membrane</keyword>
<organism evidence="17 18">
    <name type="scientific">Haliangium ochraceum (strain DSM 14365 / JCM 11303 / SMP-2)</name>
    <dbReference type="NCBI Taxonomy" id="502025"/>
    <lineage>
        <taxon>Bacteria</taxon>
        <taxon>Pseudomonadati</taxon>
        <taxon>Myxococcota</taxon>
        <taxon>Polyangia</taxon>
        <taxon>Haliangiales</taxon>
        <taxon>Kofleriaceae</taxon>
        <taxon>Haliangium</taxon>
    </lineage>
</organism>
<dbReference type="Gene3D" id="6.10.140.2150">
    <property type="match status" value="1"/>
</dbReference>
<dbReference type="GO" id="GO:0030170">
    <property type="term" value="F:pyridoxal phosphate binding"/>
    <property type="evidence" value="ECO:0007669"/>
    <property type="project" value="InterPro"/>
</dbReference>
<dbReference type="Proteomes" id="UP000001880">
    <property type="component" value="Chromosome"/>
</dbReference>
<keyword evidence="6" id="KW-0256">Endoplasmic reticulum</keyword>
<evidence type="ECO:0000256" key="4">
    <source>
        <dbReference type="ARBA" id="ARBA00004991"/>
    </source>
</evidence>
<dbReference type="RefSeq" id="WP_012825427.1">
    <property type="nucleotide sequence ID" value="NC_013440.1"/>
</dbReference>
<evidence type="ECO:0000256" key="2">
    <source>
        <dbReference type="ARBA" id="ARBA00004389"/>
    </source>
</evidence>
<evidence type="ECO:0000256" key="10">
    <source>
        <dbReference type="ARBA" id="ARBA00023098"/>
    </source>
</evidence>
<dbReference type="eggNOG" id="COG0076">
    <property type="taxonomic scope" value="Bacteria"/>
</dbReference>
<keyword evidence="7 14" id="KW-0663">Pyridoxal phosphate</keyword>
<feature type="compositionally biased region" description="Basic and acidic residues" evidence="16">
    <location>
        <begin position="12"/>
        <end position="25"/>
    </location>
</feature>
<dbReference type="GO" id="GO:0016830">
    <property type="term" value="F:carbon-carbon lyase activity"/>
    <property type="evidence" value="ECO:0007669"/>
    <property type="project" value="InterPro"/>
</dbReference>
<evidence type="ECO:0000256" key="16">
    <source>
        <dbReference type="SAM" id="MobiDB-lite"/>
    </source>
</evidence>
<dbReference type="HOGENOM" id="CLU_028929_1_0_7"/>
<dbReference type="InterPro" id="IPR050477">
    <property type="entry name" value="GrpII_AminoAcid_Decarb"/>
</dbReference>
<dbReference type="Gene3D" id="3.40.640.10">
    <property type="entry name" value="Type I PLP-dependent aspartate aminotransferase-like (Major domain)"/>
    <property type="match status" value="1"/>
</dbReference>
<evidence type="ECO:0000256" key="6">
    <source>
        <dbReference type="ARBA" id="ARBA00022824"/>
    </source>
</evidence>
<evidence type="ECO:0000256" key="8">
    <source>
        <dbReference type="ARBA" id="ARBA00022919"/>
    </source>
</evidence>
<name>D0LGQ4_HALO1</name>
<dbReference type="PANTHER" id="PTHR42735">
    <property type="match status" value="1"/>
</dbReference>
<accession>D0LGQ4</accession>
<evidence type="ECO:0000313" key="17">
    <source>
        <dbReference type="EMBL" id="ACY12800.1"/>
    </source>
</evidence>
<evidence type="ECO:0000256" key="13">
    <source>
        <dbReference type="ARBA" id="ARBA00038302"/>
    </source>
</evidence>
<evidence type="ECO:0000313" key="18">
    <source>
        <dbReference type="Proteomes" id="UP000001880"/>
    </source>
</evidence>
<dbReference type="STRING" id="502025.Hoch_0159"/>
<keyword evidence="8" id="KW-0746">Sphingolipid metabolism</keyword>